<sequence length="216" mass="23984">MGVRIALDRKVLFLLSSETRIEILKKLDERRMTLSELSRALNLSKTTVKEHLNKLLEAGLVRRVEEGRKWIYYELTPEGRIILHPEKVPMKTILSTLLAVASMLVGVYELLRFKAYKVEKAFDVAVKKVPTPLPEKAPVPAPAKAPTPMPVPTKTPTPVAIPSPTPVTPRPEIAKKVPAITEAAKPLVGIDFHFYLGLALIFVGVALIVYVAIKLR</sequence>
<organism evidence="7 8">
    <name type="scientific">Ferroglobus placidus (strain DSM 10642 / AEDII12DO)</name>
    <dbReference type="NCBI Taxonomy" id="589924"/>
    <lineage>
        <taxon>Archaea</taxon>
        <taxon>Methanobacteriati</taxon>
        <taxon>Methanobacteriota</taxon>
        <taxon>Archaeoglobi</taxon>
        <taxon>Archaeoglobales</taxon>
        <taxon>Archaeoglobaceae</taxon>
        <taxon>Ferroglobus</taxon>
    </lineage>
</organism>
<feature type="region of interest" description="Disordered" evidence="4">
    <location>
        <begin position="136"/>
        <end position="166"/>
    </location>
</feature>
<feature type="transmembrane region" description="Helical" evidence="5">
    <location>
        <begin position="192"/>
        <end position="213"/>
    </location>
</feature>
<dbReference type="SUPFAM" id="SSF46785">
    <property type="entry name" value="Winged helix' DNA-binding domain"/>
    <property type="match status" value="1"/>
</dbReference>
<evidence type="ECO:0000256" key="1">
    <source>
        <dbReference type="ARBA" id="ARBA00023015"/>
    </source>
</evidence>
<name>D3RX86_FERPA</name>
<feature type="domain" description="HTH arsR-type" evidence="6">
    <location>
        <begin position="1"/>
        <end position="95"/>
    </location>
</feature>
<evidence type="ECO:0000256" key="5">
    <source>
        <dbReference type="SAM" id="Phobius"/>
    </source>
</evidence>
<dbReference type="GeneID" id="25395295"/>
<proteinExistence type="predicted"/>
<evidence type="ECO:0000256" key="2">
    <source>
        <dbReference type="ARBA" id="ARBA00023125"/>
    </source>
</evidence>
<keyword evidence="1" id="KW-0805">Transcription regulation</keyword>
<gene>
    <name evidence="7" type="ordered locus">Ferp_0933</name>
</gene>
<keyword evidence="8" id="KW-1185">Reference proteome</keyword>
<dbReference type="InterPro" id="IPR036390">
    <property type="entry name" value="WH_DNA-bd_sf"/>
</dbReference>
<evidence type="ECO:0000313" key="7">
    <source>
        <dbReference type="EMBL" id="ADC65099.1"/>
    </source>
</evidence>
<dbReference type="Gene3D" id="1.10.10.10">
    <property type="entry name" value="Winged helix-like DNA-binding domain superfamily/Winged helix DNA-binding domain"/>
    <property type="match status" value="1"/>
</dbReference>
<reference evidence="7 8" key="2">
    <citation type="journal article" date="2011" name="Stand. Genomic Sci.">
        <title>Complete genome sequence of Ferroglobus placidus AEDII12DO.</title>
        <authorList>
            <person name="Anderson I."/>
            <person name="Risso C."/>
            <person name="Holmes D."/>
            <person name="Lucas S."/>
            <person name="Copeland A."/>
            <person name="Lapidus A."/>
            <person name="Cheng J.F."/>
            <person name="Bruce D."/>
            <person name="Goodwin L."/>
            <person name="Pitluck S."/>
            <person name="Saunders E."/>
            <person name="Brettin T."/>
            <person name="Detter J.C."/>
            <person name="Han C."/>
            <person name="Tapia R."/>
            <person name="Larimer F."/>
            <person name="Land M."/>
            <person name="Hauser L."/>
            <person name="Woyke T."/>
            <person name="Lovley D."/>
            <person name="Kyrpides N."/>
            <person name="Ivanova N."/>
        </authorList>
    </citation>
    <scope>NUCLEOTIDE SEQUENCE [LARGE SCALE GENOMIC DNA]</scope>
    <source>
        <strain evidence="8">DSM 10642 / AEDII12DO</strain>
    </source>
</reference>
<dbReference type="RefSeq" id="WP_012965442.1">
    <property type="nucleotide sequence ID" value="NC_013849.1"/>
</dbReference>
<dbReference type="OrthoDB" id="195102at2157"/>
<evidence type="ECO:0000259" key="6">
    <source>
        <dbReference type="PROSITE" id="PS50987"/>
    </source>
</evidence>
<accession>D3RX86</accession>
<dbReference type="InterPro" id="IPR051011">
    <property type="entry name" value="Metal_resp_trans_reg"/>
</dbReference>
<dbReference type="eggNOG" id="arCOG01683">
    <property type="taxonomic scope" value="Archaea"/>
</dbReference>
<keyword evidence="5" id="KW-0472">Membrane</keyword>
<dbReference type="SMART" id="SM00418">
    <property type="entry name" value="HTH_ARSR"/>
    <property type="match status" value="1"/>
</dbReference>
<dbReference type="CDD" id="cd00090">
    <property type="entry name" value="HTH_ARSR"/>
    <property type="match status" value="1"/>
</dbReference>
<dbReference type="PANTHER" id="PTHR43132:SF2">
    <property type="entry name" value="ARSENICAL RESISTANCE OPERON REPRESSOR ARSR-RELATED"/>
    <property type="match status" value="1"/>
</dbReference>
<dbReference type="HOGENOM" id="CLU_1275270_0_0_2"/>
<dbReference type="PROSITE" id="PS50987">
    <property type="entry name" value="HTH_ARSR_2"/>
    <property type="match status" value="1"/>
</dbReference>
<evidence type="ECO:0000256" key="4">
    <source>
        <dbReference type="SAM" id="MobiDB-lite"/>
    </source>
</evidence>
<keyword evidence="5" id="KW-1133">Transmembrane helix</keyword>
<dbReference type="GO" id="GO:0003700">
    <property type="term" value="F:DNA-binding transcription factor activity"/>
    <property type="evidence" value="ECO:0007669"/>
    <property type="project" value="InterPro"/>
</dbReference>
<dbReference type="GO" id="GO:0003677">
    <property type="term" value="F:DNA binding"/>
    <property type="evidence" value="ECO:0007669"/>
    <property type="project" value="UniProtKB-KW"/>
</dbReference>
<dbReference type="InterPro" id="IPR000835">
    <property type="entry name" value="HTH_MarR-typ"/>
</dbReference>
<dbReference type="PaxDb" id="589924-Ferp_0933"/>
<dbReference type="KEGG" id="fpl:Ferp_0933"/>
<reference evidence="8" key="1">
    <citation type="submission" date="2010-02" db="EMBL/GenBank/DDBJ databases">
        <title>Complete sequence of Ferroglobus placidus DSM 10642.</title>
        <authorList>
            <consortium name="US DOE Joint Genome Institute"/>
            <person name="Lucas S."/>
            <person name="Copeland A."/>
            <person name="Lapidus A."/>
            <person name="Cheng J.-F."/>
            <person name="Bruce D."/>
            <person name="Goodwin L."/>
            <person name="Pitluck S."/>
            <person name="Saunders E."/>
            <person name="Brettin T."/>
            <person name="Detter J.C."/>
            <person name="Han C."/>
            <person name="Tapia R."/>
            <person name="Larimer F."/>
            <person name="Land M."/>
            <person name="Hauser L."/>
            <person name="Kyrpides N."/>
            <person name="Ivanova N."/>
            <person name="Holmes D."/>
            <person name="Lovley D."/>
            <person name="Kyrpides N."/>
            <person name="Anderson I.J."/>
            <person name="Woyke T."/>
        </authorList>
    </citation>
    <scope>NUCLEOTIDE SEQUENCE [LARGE SCALE GENOMIC DNA]</scope>
    <source>
        <strain evidence="8">DSM 10642 / AEDII12DO</strain>
    </source>
</reference>
<dbReference type="EMBL" id="CP001899">
    <property type="protein sequence ID" value="ADC65099.1"/>
    <property type="molecule type" value="Genomic_DNA"/>
</dbReference>
<evidence type="ECO:0000256" key="3">
    <source>
        <dbReference type="ARBA" id="ARBA00023163"/>
    </source>
</evidence>
<dbReference type="SMART" id="SM00347">
    <property type="entry name" value="HTH_MARR"/>
    <property type="match status" value="1"/>
</dbReference>
<dbReference type="Pfam" id="PF01022">
    <property type="entry name" value="HTH_5"/>
    <property type="match status" value="1"/>
</dbReference>
<keyword evidence="5" id="KW-0812">Transmembrane</keyword>
<dbReference type="InterPro" id="IPR011991">
    <property type="entry name" value="ArsR-like_HTH"/>
</dbReference>
<dbReference type="InterPro" id="IPR036388">
    <property type="entry name" value="WH-like_DNA-bd_sf"/>
</dbReference>
<keyword evidence="3" id="KW-0804">Transcription</keyword>
<dbReference type="Proteomes" id="UP000002613">
    <property type="component" value="Chromosome"/>
</dbReference>
<dbReference type="PANTHER" id="PTHR43132">
    <property type="entry name" value="ARSENICAL RESISTANCE OPERON REPRESSOR ARSR-RELATED"/>
    <property type="match status" value="1"/>
</dbReference>
<dbReference type="InterPro" id="IPR001845">
    <property type="entry name" value="HTH_ArsR_DNA-bd_dom"/>
</dbReference>
<keyword evidence="2" id="KW-0238">DNA-binding</keyword>
<protein>
    <submittedName>
        <fullName evidence="7">Transcriptional regulator, ArsR family</fullName>
    </submittedName>
</protein>
<evidence type="ECO:0000313" key="8">
    <source>
        <dbReference type="Proteomes" id="UP000002613"/>
    </source>
</evidence>
<dbReference type="STRING" id="589924.Ferp_0933"/>
<dbReference type="AlphaFoldDB" id="D3RX86"/>